<keyword evidence="5" id="KW-0378">Hydrolase</keyword>
<evidence type="ECO:0000256" key="1">
    <source>
        <dbReference type="ARBA" id="ARBA00022679"/>
    </source>
</evidence>
<evidence type="ECO:0000259" key="7">
    <source>
        <dbReference type="PROSITE" id="PS50994"/>
    </source>
</evidence>
<dbReference type="SUPFAM" id="SSF53098">
    <property type="entry name" value="Ribonuclease H-like"/>
    <property type="match status" value="1"/>
</dbReference>
<dbReference type="FunFam" id="3.10.20.370:FF:000001">
    <property type="entry name" value="Retrovirus-related Pol polyprotein from transposon 17.6-like protein"/>
    <property type="match status" value="1"/>
</dbReference>
<dbReference type="GO" id="GO:0016787">
    <property type="term" value="F:hydrolase activity"/>
    <property type="evidence" value="ECO:0007669"/>
    <property type="project" value="UniProtKB-KW"/>
</dbReference>
<dbReference type="InterPro" id="IPR036397">
    <property type="entry name" value="RNaseH_sf"/>
</dbReference>
<feature type="domain" description="Integrase catalytic" evidence="7">
    <location>
        <begin position="166"/>
        <end position="284"/>
    </location>
</feature>
<evidence type="ECO:0000256" key="4">
    <source>
        <dbReference type="ARBA" id="ARBA00022759"/>
    </source>
</evidence>
<dbReference type="PROSITE" id="PS50994">
    <property type="entry name" value="INTEGRASE"/>
    <property type="match status" value="1"/>
</dbReference>
<evidence type="ECO:0000256" key="5">
    <source>
        <dbReference type="ARBA" id="ARBA00022801"/>
    </source>
</evidence>
<keyword evidence="1" id="KW-0808">Transferase</keyword>
<evidence type="ECO:0000256" key="6">
    <source>
        <dbReference type="ARBA" id="ARBA00022918"/>
    </source>
</evidence>
<dbReference type="InterPro" id="IPR041373">
    <property type="entry name" value="RT_RNaseH"/>
</dbReference>
<sequence length="284" mass="33039">MCDASNFAIGTVLGQRKTKHFQPIRYASKTMTEAQIHYTTIEKEMLAIVYAFEKFRPYLVLSKTIVYMDHSALKYLLSKQDAKLRLIRWVLLLQEFDIIIRDKKGMENLAANHLSRLENPHKDVFENEDINKNFPLETLGKISSESTPWFADFANFHARSFIIKRMSSQQKKKFFKDVKHYFWDDPYLFGYVWIKLFDGVCMAKKLMISLKLVMKDPSRAIMGIDFMGPFPSSRGNRKPRAIISDCGTHFCNDKFAKVMSKYGVTHRFTTAYHPQTSGQVEVSN</sequence>
<dbReference type="GO" id="GO:0003964">
    <property type="term" value="F:RNA-directed DNA polymerase activity"/>
    <property type="evidence" value="ECO:0007669"/>
    <property type="project" value="UniProtKB-KW"/>
</dbReference>
<proteinExistence type="predicted"/>
<comment type="caution">
    <text evidence="8">The sequence shown here is derived from an EMBL/GenBank/DDBJ whole genome shotgun (WGS) entry which is preliminary data.</text>
</comment>
<dbReference type="InterPro" id="IPR012337">
    <property type="entry name" value="RNaseH-like_sf"/>
</dbReference>
<evidence type="ECO:0000313" key="8">
    <source>
        <dbReference type="EMBL" id="GEZ81714.1"/>
    </source>
</evidence>
<protein>
    <recommendedName>
        <fullName evidence="7">Integrase catalytic domain-containing protein</fullName>
    </recommendedName>
</protein>
<evidence type="ECO:0000256" key="2">
    <source>
        <dbReference type="ARBA" id="ARBA00022695"/>
    </source>
</evidence>
<evidence type="ECO:0000256" key="3">
    <source>
        <dbReference type="ARBA" id="ARBA00022722"/>
    </source>
</evidence>
<gene>
    <name evidence="8" type="ORF">Tci_553687</name>
</gene>
<dbReference type="Gene3D" id="3.10.20.370">
    <property type="match status" value="1"/>
</dbReference>
<keyword evidence="4" id="KW-0255">Endonuclease</keyword>
<dbReference type="AlphaFoldDB" id="A0A699IS21"/>
<keyword evidence="6" id="KW-0695">RNA-directed DNA polymerase</keyword>
<dbReference type="Pfam" id="PF17917">
    <property type="entry name" value="RT_RNaseH"/>
    <property type="match status" value="1"/>
</dbReference>
<accession>A0A699IS21</accession>
<dbReference type="Gene3D" id="3.30.420.10">
    <property type="entry name" value="Ribonuclease H-like superfamily/Ribonuclease H"/>
    <property type="match status" value="1"/>
</dbReference>
<dbReference type="GO" id="GO:0004519">
    <property type="term" value="F:endonuclease activity"/>
    <property type="evidence" value="ECO:0007669"/>
    <property type="project" value="UniProtKB-KW"/>
</dbReference>
<organism evidence="8">
    <name type="scientific">Tanacetum cinerariifolium</name>
    <name type="common">Dalmatian daisy</name>
    <name type="synonym">Chrysanthemum cinerariifolium</name>
    <dbReference type="NCBI Taxonomy" id="118510"/>
    <lineage>
        <taxon>Eukaryota</taxon>
        <taxon>Viridiplantae</taxon>
        <taxon>Streptophyta</taxon>
        <taxon>Embryophyta</taxon>
        <taxon>Tracheophyta</taxon>
        <taxon>Spermatophyta</taxon>
        <taxon>Magnoliopsida</taxon>
        <taxon>eudicotyledons</taxon>
        <taxon>Gunneridae</taxon>
        <taxon>Pentapetalae</taxon>
        <taxon>asterids</taxon>
        <taxon>campanulids</taxon>
        <taxon>Asterales</taxon>
        <taxon>Asteraceae</taxon>
        <taxon>Asteroideae</taxon>
        <taxon>Anthemideae</taxon>
        <taxon>Anthemidinae</taxon>
        <taxon>Tanacetum</taxon>
    </lineage>
</organism>
<keyword evidence="3" id="KW-0540">Nuclease</keyword>
<keyword evidence="2" id="KW-0548">Nucleotidyltransferase</keyword>
<dbReference type="EMBL" id="BKCJ010327589">
    <property type="protein sequence ID" value="GEZ81714.1"/>
    <property type="molecule type" value="Genomic_DNA"/>
</dbReference>
<dbReference type="GO" id="GO:0003676">
    <property type="term" value="F:nucleic acid binding"/>
    <property type="evidence" value="ECO:0007669"/>
    <property type="project" value="InterPro"/>
</dbReference>
<dbReference type="InterPro" id="IPR043502">
    <property type="entry name" value="DNA/RNA_pol_sf"/>
</dbReference>
<dbReference type="PANTHER" id="PTHR34072">
    <property type="entry name" value="ENZYMATIC POLYPROTEIN-RELATED"/>
    <property type="match status" value="1"/>
</dbReference>
<name>A0A699IS21_TANCI</name>
<dbReference type="GO" id="GO:0015074">
    <property type="term" value="P:DNA integration"/>
    <property type="evidence" value="ECO:0007669"/>
    <property type="project" value="InterPro"/>
</dbReference>
<dbReference type="PANTHER" id="PTHR34072:SF44">
    <property type="entry name" value="RNA-DIRECTED DNA POLYMERASE"/>
    <property type="match status" value="1"/>
</dbReference>
<dbReference type="SUPFAM" id="SSF56672">
    <property type="entry name" value="DNA/RNA polymerases"/>
    <property type="match status" value="1"/>
</dbReference>
<dbReference type="InterPro" id="IPR001584">
    <property type="entry name" value="Integrase_cat-core"/>
</dbReference>
<reference evidence="8" key="1">
    <citation type="journal article" date="2019" name="Sci. Rep.">
        <title>Draft genome of Tanacetum cinerariifolium, the natural source of mosquito coil.</title>
        <authorList>
            <person name="Yamashiro T."/>
            <person name="Shiraishi A."/>
            <person name="Satake H."/>
            <person name="Nakayama K."/>
        </authorList>
    </citation>
    <scope>NUCLEOTIDE SEQUENCE</scope>
</reference>
<dbReference type="CDD" id="cd09274">
    <property type="entry name" value="RNase_HI_RT_Ty3"/>
    <property type="match status" value="1"/>
</dbReference>